<evidence type="ECO:0008006" key="3">
    <source>
        <dbReference type="Google" id="ProtNLM"/>
    </source>
</evidence>
<accession>A0A8H3D989</accession>
<reference evidence="1" key="1">
    <citation type="submission" date="2021-01" db="EMBL/GenBank/DDBJ databases">
        <authorList>
            <person name="Kaushik A."/>
        </authorList>
    </citation>
    <scope>NUCLEOTIDE SEQUENCE</scope>
    <source>
        <strain evidence="1">AG3-1AP</strain>
    </source>
</reference>
<organism evidence="1 2">
    <name type="scientific">Rhizoctonia solani</name>
    <dbReference type="NCBI Taxonomy" id="456999"/>
    <lineage>
        <taxon>Eukaryota</taxon>
        <taxon>Fungi</taxon>
        <taxon>Dikarya</taxon>
        <taxon>Basidiomycota</taxon>
        <taxon>Agaricomycotina</taxon>
        <taxon>Agaricomycetes</taxon>
        <taxon>Cantharellales</taxon>
        <taxon>Ceratobasidiaceae</taxon>
        <taxon>Rhizoctonia</taxon>
    </lineage>
</organism>
<dbReference type="EMBL" id="CAJMWV010006304">
    <property type="protein sequence ID" value="CAE6520379.1"/>
    <property type="molecule type" value="Genomic_DNA"/>
</dbReference>
<proteinExistence type="predicted"/>
<dbReference type="SUPFAM" id="SSF52047">
    <property type="entry name" value="RNI-like"/>
    <property type="match status" value="1"/>
</dbReference>
<name>A0A8H3D989_9AGAM</name>
<dbReference type="AlphaFoldDB" id="A0A8H3D989"/>
<gene>
    <name evidence="1" type="ORF">RDB_LOCUS143445</name>
</gene>
<protein>
    <recommendedName>
        <fullName evidence="3">F-box domain-containing protein</fullName>
    </recommendedName>
</protein>
<comment type="caution">
    <text evidence="1">The sequence shown here is derived from an EMBL/GenBank/DDBJ whole genome shotgun (WGS) entry which is preliminary data.</text>
</comment>
<sequence length="349" mass="39022">MPAELPTEILDFVIKYTTTDTRTRLMTLSRRVYSISVRSLYESIPDMNIIRTTQCLLTLSKKPDLAHLVHSFSANLPLYPDLLQAFLALLSDAFGNMTNLRTLSLEIDVPMTINPLNQIACRLTRLSCVIPPEGSYPLSQFLSSQPAIEELFIVCQPDDIDNLSPEALPALKNLTAPLHLLPRLLVYRLSRLSRLCVLDIMAHSIKVTVLTSVLAYPAPPRSMELVIRVAITSNMMESTDIPCALRVLGQAVPYVTSLRMDIYDELIDQGELQYTFTSALSNFPNLKTSAVTFNPTTSDEYIHNSAQVQQTRVSLNTNTNTLTSVQDTLIKLSNTLIKLSDTVLKWTTF</sequence>
<evidence type="ECO:0000313" key="2">
    <source>
        <dbReference type="Proteomes" id="UP000663831"/>
    </source>
</evidence>
<evidence type="ECO:0000313" key="1">
    <source>
        <dbReference type="EMBL" id="CAE6520379.1"/>
    </source>
</evidence>
<dbReference type="Proteomes" id="UP000663831">
    <property type="component" value="Unassembled WGS sequence"/>
</dbReference>